<dbReference type="InterPro" id="IPR013785">
    <property type="entry name" value="Aldolase_TIM"/>
</dbReference>
<feature type="binding site" evidence="10">
    <location>
        <position position="80"/>
    </location>
    <ligand>
        <name>Mg(2+)</name>
        <dbReference type="ChEBI" id="CHEBI:18420"/>
    </ligand>
</feature>
<evidence type="ECO:0000256" key="10">
    <source>
        <dbReference type="HAMAP-Rule" id="MF_00097"/>
    </source>
</evidence>
<reference evidence="14 15" key="1">
    <citation type="journal article" date="2007" name="Proc. Natl. Acad. Sci. U.S.A.">
        <title>The genome of Syntrophus aciditrophicus: life at the thermodynamic limit of microbial growth.</title>
        <authorList>
            <person name="McInerney M.J."/>
            <person name="Rohlin L."/>
            <person name="Mouttaki H."/>
            <person name="Kim U."/>
            <person name="Krupp R.S."/>
            <person name="Rios-Hernandez L."/>
            <person name="Sieber J."/>
            <person name="Struchtemeyer C.G."/>
            <person name="Bhattacharyya A."/>
            <person name="Campbell J.W."/>
            <person name="Gunsalus R.P."/>
        </authorList>
    </citation>
    <scope>NUCLEOTIDE SEQUENCE [LARGE SCALE GENOMIC DNA]</scope>
    <source>
        <strain evidence="14 15">SB</strain>
    </source>
</reference>
<feature type="binding site" evidence="10">
    <location>
        <position position="175"/>
    </location>
    <ligand>
        <name>2-[(2R,5Z)-2-carboxy-4-methylthiazol-5(2H)-ylidene]ethyl phosphate</name>
        <dbReference type="ChEBI" id="CHEBI:62899"/>
    </ligand>
</feature>
<evidence type="ECO:0000256" key="5">
    <source>
        <dbReference type="ARBA" id="ARBA00022842"/>
    </source>
</evidence>
<dbReference type="InParanoid" id="Q2LWX8"/>
<evidence type="ECO:0000256" key="4">
    <source>
        <dbReference type="ARBA" id="ARBA00022723"/>
    </source>
</evidence>
<keyword evidence="3 10" id="KW-0808">Transferase</keyword>
<evidence type="ECO:0000256" key="3">
    <source>
        <dbReference type="ARBA" id="ARBA00022679"/>
    </source>
</evidence>
<feature type="binding site" evidence="10">
    <location>
        <begin position="195"/>
        <end position="196"/>
    </location>
    <ligand>
        <name>2-[(2R,5Z)-2-carboxy-4-methylthiazol-5(2H)-ylidene]ethyl phosphate</name>
        <dbReference type="ChEBI" id="CHEBI:62899"/>
    </ligand>
</feature>
<keyword evidence="15" id="KW-1185">Reference proteome</keyword>
<proteinExistence type="inferred from homology"/>
<evidence type="ECO:0000256" key="8">
    <source>
        <dbReference type="ARBA" id="ARBA00047851"/>
    </source>
</evidence>
<dbReference type="PANTHER" id="PTHR20857:SF15">
    <property type="entry name" value="THIAMINE-PHOSPHATE SYNTHASE"/>
    <property type="match status" value="1"/>
</dbReference>
<evidence type="ECO:0000256" key="2">
    <source>
        <dbReference type="ARBA" id="ARBA00005165"/>
    </source>
</evidence>
<dbReference type="PANTHER" id="PTHR20857">
    <property type="entry name" value="THIAMINE-PHOSPHATE PYROPHOSPHORYLASE"/>
    <property type="match status" value="1"/>
</dbReference>
<dbReference type="GO" id="GO:0004789">
    <property type="term" value="F:thiamine-phosphate diphosphorylase activity"/>
    <property type="evidence" value="ECO:0007669"/>
    <property type="project" value="UniProtKB-UniRule"/>
</dbReference>
<evidence type="ECO:0000256" key="9">
    <source>
        <dbReference type="ARBA" id="ARBA00047883"/>
    </source>
</evidence>
<comment type="function">
    <text evidence="1 10">Condenses 4-methyl-5-(beta-hydroxyethyl)thiazole monophosphate (THZ-P) and 2-methyl-4-amino-5-hydroxymethyl pyrimidine pyrophosphate (HMP-PP) to form thiamine monophosphate (TMP).</text>
</comment>
<evidence type="ECO:0000256" key="12">
    <source>
        <dbReference type="RuleBase" id="RU004253"/>
    </source>
</evidence>
<comment type="catalytic activity">
    <reaction evidence="9 10 11">
        <text>2-[(2R,5Z)-2-carboxy-4-methylthiazol-5(2H)-ylidene]ethyl phosphate + 4-amino-2-methyl-5-(diphosphooxymethyl)pyrimidine + 2 H(+) = thiamine phosphate + CO2 + diphosphate</text>
        <dbReference type="Rhea" id="RHEA:47844"/>
        <dbReference type="ChEBI" id="CHEBI:15378"/>
        <dbReference type="ChEBI" id="CHEBI:16526"/>
        <dbReference type="ChEBI" id="CHEBI:33019"/>
        <dbReference type="ChEBI" id="CHEBI:37575"/>
        <dbReference type="ChEBI" id="CHEBI:57841"/>
        <dbReference type="ChEBI" id="CHEBI:62899"/>
        <dbReference type="EC" id="2.5.1.3"/>
    </reaction>
</comment>
<dbReference type="GO" id="GO:0000287">
    <property type="term" value="F:magnesium ion binding"/>
    <property type="evidence" value="ECO:0007669"/>
    <property type="project" value="UniProtKB-UniRule"/>
</dbReference>
<feature type="binding site" evidence="10">
    <location>
        <begin position="47"/>
        <end position="51"/>
    </location>
    <ligand>
        <name>4-amino-2-methyl-5-(diphosphooxymethyl)pyrimidine</name>
        <dbReference type="ChEBI" id="CHEBI:57841"/>
    </ligand>
</feature>
<dbReference type="HOGENOM" id="CLU_018272_3_2_7"/>
<dbReference type="AlphaFoldDB" id="Q2LWX8"/>
<dbReference type="HAMAP" id="MF_00097">
    <property type="entry name" value="TMP_synthase"/>
    <property type="match status" value="1"/>
</dbReference>
<dbReference type="InterPro" id="IPR022998">
    <property type="entry name" value="ThiamineP_synth_TenI"/>
</dbReference>
<dbReference type="Gene3D" id="3.20.20.70">
    <property type="entry name" value="Aldolase class I"/>
    <property type="match status" value="1"/>
</dbReference>
<comment type="catalytic activity">
    <reaction evidence="7 10 11">
        <text>4-methyl-5-(2-phosphooxyethyl)-thiazole + 4-amino-2-methyl-5-(diphosphooxymethyl)pyrimidine + H(+) = thiamine phosphate + diphosphate</text>
        <dbReference type="Rhea" id="RHEA:22328"/>
        <dbReference type="ChEBI" id="CHEBI:15378"/>
        <dbReference type="ChEBI" id="CHEBI:33019"/>
        <dbReference type="ChEBI" id="CHEBI:37575"/>
        <dbReference type="ChEBI" id="CHEBI:57841"/>
        <dbReference type="ChEBI" id="CHEBI:58296"/>
        <dbReference type="EC" id="2.5.1.3"/>
    </reaction>
</comment>
<evidence type="ECO:0000259" key="13">
    <source>
        <dbReference type="Pfam" id="PF02581"/>
    </source>
</evidence>
<dbReference type="EMBL" id="CP000252">
    <property type="protein sequence ID" value="ABC78587.1"/>
    <property type="molecule type" value="Genomic_DNA"/>
</dbReference>
<dbReference type="FunFam" id="3.20.20.70:FF:000096">
    <property type="entry name" value="Thiamine-phosphate synthase"/>
    <property type="match status" value="1"/>
</dbReference>
<feature type="binding site" evidence="10">
    <location>
        <begin position="144"/>
        <end position="146"/>
    </location>
    <ligand>
        <name>2-[(2R,5Z)-2-carboxy-4-methylthiazol-5(2H)-ylidene]ethyl phosphate</name>
        <dbReference type="ChEBI" id="CHEBI:62899"/>
    </ligand>
</feature>
<dbReference type="CDD" id="cd00564">
    <property type="entry name" value="TMP_TenI"/>
    <property type="match status" value="1"/>
</dbReference>
<dbReference type="InterPro" id="IPR034291">
    <property type="entry name" value="TMP_synthase"/>
</dbReference>
<keyword evidence="5 10" id="KW-0460">Magnesium</keyword>
<protein>
    <recommendedName>
        <fullName evidence="10">Thiamine-phosphate synthase</fullName>
        <shortName evidence="10">TP synthase</shortName>
        <shortName evidence="10">TPS</shortName>
        <ecNumber evidence="10">2.5.1.3</ecNumber>
    </recommendedName>
    <alternativeName>
        <fullName evidence="10">Thiamine-phosphate pyrophosphorylase</fullName>
        <shortName evidence="10">TMP pyrophosphorylase</shortName>
        <shortName evidence="10">TMP-PPase</shortName>
    </alternativeName>
</protein>
<sequence>MTMIQPRAHSRKKIAGLYLVTDRALCGNRGLEEVVSLAVQGGAACVQLREKDLPTRPFVEEAKRLKALLSPLRVPLIINDRLDVALAAEADGVHIGQEDMPCDIARRLLGPNAVIGLSVETWEDVEAAELMDVDYLGVSPVFATPTKTDTKAPWGLEGLTRIRAYSSHPLVAIGGISRDNAADVILAGADCAAVVSAICAASDPRMAAADIQAEISWALKKKQRNKQHLIHP</sequence>
<dbReference type="STRING" id="56780.SYN_00302"/>
<dbReference type="GO" id="GO:0009229">
    <property type="term" value="P:thiamine diphosphate biosynthetic process"/>
    <property type="evidence" value="ECO:0007669"/>
    <property type="project" value="UniProtKB-UniRule"/>
</dbReference>
<evidence type="ECO:0000256" key="11">
    <source>
        <dbReference type="RuleBase" id="RU003826"/>
    </source>
</evidence>
<dbReference type="SUPFAM" id="SSF51391">
    <property type="entry name" value="Thiamin phosphate synthase"/>
    <property type="match status" value="1"/>
</dbReference>
<accession>Q2LWX8</accession>
<dbReference type="KEGG" id="sat:SYN_00302"/>
<dbReference type="eggNOG" id="COG0352">
    <property type="taxonomic scope" value="Bacteria"/>
</dbReference>
<feature type="domain" description="Thiamine phosphate synthase/TenI" evidence="13">
    <location>
        <begin position="17"/>
        <end position="198"/>
    </location>
</feature>
<keyword evidence="6 10" id="KW-0784">Thiamine biosynthesis</keyword>
<comment type="cofactor">
    <cofactor evidence="10">
        <name>Mg(2+)</name>
        <dbReference type="ChEBI" id="CHEBI:18420"/>
    </cofactor>
    <text evidence="10">Binds 1 Mg(2+) ion per subunit.</text>
</comment>
<feature type="binding site" evidence="10">
    <location>
        <position position="147"/>
    </location>
    <ligand>
        <name>4-amino-2-methyl-5-(diphosphooxymethyl)pyrimidine</name>
        <dbReference type="ChEBI" id="CHEBI:57841"/>
    </ligand>
</feature>
<evidence type="ECO:0000256" key="7">
    <source>
        <dbReference type="ARBA" id="ARBA00047334"/>
    </source>
</evidence>
<organism evidence="14 15">
    <name type="scientific">Syntrophus aciditrophicus (strain SB)</name>
    <dbReference type="NCBI Taxonomy" id="56780"/>
    <lineage>
        <taxon>Bacteria</taxon>
        <taxon>Pseudomonadati</taxon>
        <taxon>Thermodesulfobacteriota</taxon>
        <taxon>Syntrophia</taxon>
        <taxon>Syntrophales</taxon>
        <taxon>Syntrophaceae</taxon>
        <taxon>Syntrophus</taxon>
    </lineage>
</organism>
<evidence type="ECO:0000313" key="14">
    <source>
        <dbReference type="EMBL" id="ABC78587.1"/>
    </source>
</evidence>
<evidence type="ECO:0000256" key="1">
    <source>
        <dbReference type="ARBA" id="ARBA00003814"/>
    </source>
</evidence>
<evidence type="ECO:0000313" key="15">
    <source>
        <dbReference type="Proteomes" id="UP000001933"/>
    </source>
</evidence>
<dbReference type="NCBIfam" id="TIGR00693">
    <property type="entry name" value="thiE"/>
    <property type="match status" value="1"/>
</dbReference>
<name>Q2LWX8_SYNAS</name>
<dbReference type="RefSeq" id="WP_011418606.1">
    <property type="nucleotide sequence ID" value="NC_007759.1"/>
</dbReference>
<comment type="similarity">
    <text evidence="10 11">Belongs to the thiamine-phosphate synthase family.</text>
</comment>
<dbReference type="Proteomes" id="UP000001933">
    <property type="component" value="Chromosome"/>
</dbReference>
<dbReference type="InterPro" id="IPR036206">
    <property type="entry name" value="ThiamineP_synth_sf"/>
</dbReference>
<gene>
    <name evidence="10" type="primary">thiE</name>
    <name evidence="14" type="ORF">SYN_00302</name>
</gene>
<feature type="binding site" evidence="10">
    <location>
        <position position="99"/>
    </location>
    <ligand>
        <name>Mg(2+)</name>
        <dbReference type="ChEBI" id="CHEBI:18420"/>
    </ligand>
</feature>
<dbReference type="GO" id="GO:0005737">
    <property type="term" value="C:cytoplasm"/>
    <property type="evidence" value="ECO:0007669"/>
    <property type="project" value="TreeGrafter"/>
</dbReference>
<keyword evidence="4 10" id="KW-0479">Metal-binding</keyword>
<evidence type="ECO:0000256" key="6">
    <source>
        <dbReference type="ARBA" id="ARBA00022977"/>
    </source>
</evidence>
<feature type="binding site" evidence="10">
    <location>
        <position position="118"/>
    </location>
    <ligand>
        <name>4-amino-2-methyl-5-(diphosphooxymethyl)pyrimidine</name>
        <dbReference type="ChEBI" id="CHEBI:57841"/>
    </ligand>
</feature>
<comment type="catalytic activity">
    <reaction evidence="8 10 11">
        <text>2-(2-carboxy-4-methylthiazol-5-yl)ethyl phosphate + 4-amino-2-methyl-5-(diphosphooxymethyl)pyrimidine + 2 H(+) = thiamine phosphate + CO2 + diphosphate</text>
        <dbReference type="Rhea" id="RHEA:47848"/>
        <dbReference type="ChEBI" id="CHEBI:15378"/>
        <dbReference type="ChEBI" id="CHEBI:16526"/>
        <dbReference type="ChEBI" id="CHEBI:33019"/>
        <dbReference type="ChEBI" id="CHEBI:37575"/>
        <dbReference type="ChEBI" id="CHEBI:57841"/>
        <dbReference type="ChEBI" id="CHEBI:62890"/>
        <dbReference type="EC" id="2.5.1.3"/>
    </reaction>
</comment>
<dbReference type="Pfam" id="PF02581">
    <property type="entry name" value="TMP-TENI"/>
    <property type="match status" value="1"/>
</dbReference>
<dbReference type="EC" id="2.5.1.3" evidence="10"/>
<dbReference type="UniPathway" id="UPA00060">
    <property type="reaction ID" value="UER00141"/>
</dbReference>
<dbReference type="FunCoup" id="Q2LWX8">
    <property type="interactions" value="426"/>
</dbReference>
<dbReference type="GO" id="GO:0009228">
    <property type="term" value="P:thiamine biosynthetic process"/>
    <property type="evidence" value="ECO:0007669"/>
    <property type="project" value="UniProtKB-KW"/>
</dbReference>
<comment type="pathway">
    <text evidence="2 10 12">Cofactor biosynthesis; thiamine diphosphate biosynthesis; thiamine phosphate from 4-amino-2-methyl-5-diphosphomethylpyrimidine and 4-methyl-5-(2-phosphoethyl)-thiazole: step 1/1.</text>
</comment>
<feature type="binding site" evidence="10">
    <location>
        <position position="79"/>
    </location>
    <ligand>
        <name>4-amino-2-methyl-5-(diphosphooxymethyl)pyrimidine</name>
        <dbReference type="ChEBI" id="CHEBI:57841"/>
    </ligand>
</feature>